<dbReference type="EC" id="3.1.3.16" evidence="1"/>
<dbReference type="AlphaFoldDB" id="A0A5J4YZ17"/>
<feature type="region of interest" description="Disordered" evidence="2">
    <location>
        <begin position="99"/>
        <end position="118"/>
    </location>
</feature>
<comment type="cofactor">
    <cofactor evidence="1">
        <name>Mn(2+)</name>
        <dbReference type="ChEBI" id="CHEBI:29035"/>
    </cofactor>
</comment>
<protein>
    <recommendedName>
        <fullName evidence="1">Protein phosphatase</fullName>
        <ecNumber evidence="1">3.1.3.16</ecNumber>
    </recommendedName>
</protein>
<keyword evidence="1" id="KW-0378">Hydrolase</keyword>
<dbReference type="SMART" id="SM00331">
    <property type="entry name" value="PP2C_SIG"/>
    <property type="match status" value="1"/>
</dbReference>
<dbReference type="Pfam" id="PF07228">
    <property type="entry name" value="SpoIIE"/>
    <property type="match status" value="1"/>
</dbReference>
<dbReference type="InterPro" id="IPR036457">
    <property type="entry name" value="PPM-type-like_dom_sf"/>
</dbReference>
<dbReference type="SMART" id="SM00332">
    <property type="entry name" value="PP2Cc"/>
    <property type="match status" value="1"/>
</dbReference>
<sequence length="451" mass="49755">MNGVASRLRGYEHGLFCKRWRADAFELAARVLQVDSLAHASALVATQPGVHVHAAEAQRARSVLPFQSPPAPQWLRYLWTAGIWNRAGQHVNRDLDGTAAAEGNRHASRTEPQPQRYEREGGRYLLHAGLNKAAQFVGQRARQPGWGIGAHGLLHAFLPQFALHAEQQQLTHVKDAEVATISSSTQVSALNVGAVPEPSSIFAVRKGAFMIPHPDKRDKGGEDAFFLSDFSMGVFDGVGGWASLGVDPGLYSQELASKTAQKLREYGPESVARALQEAVHENEHIGSSTACVVSLVEDRLTGVNLGDSAVMVIRGNEVVFRTEEQQHYFNCPYQLGTDSQDSVESADSIDFQLRRGDWIILGTDGLFDNCFTEDIMSEVIRHERRRLLEALDPAYLSESLARMAHSYAMDTRRDTPFAMNARQAGHIFMGGKMDDITVVVCRVDDKQQLKP</sequence>
<evidence type="ECO:0000313" key="4">
    <source>
        <dbReference type="EMBL" id="KAA8495707.1"/>
    </source>
</evidence>
<feature type="domain" description="PPM-type phosphatase" evidence="3">
    <location>
        <begin position="208"/>
        <end position="443"/>
    </location>
</feature>
<dbReference type="InterPro" id="IPR039123">
    <property type="entry name" value="PPTC7"/>
</dbReference>
<comment type="cofactor">
    <cofactor evidence="1">
        <name>Mg(2+)</name>
        <dbReference type="ChEBI" id="CHEBI:18420"/>
    </cofactor>
</comment>
<comment type="similarity">
    <text evidence="1">Belongs to the PP2C family.</text>
</comment>
<evidence type="ECO:0000256" key="2">
    <source>
        <dbReference type="SAM" id="MobiDB-lite"/>
    </source>
</evidence>
<dbReference type="Gene3D" id="3.60.40.10">
    <property type="entry name" value="PPM-type phosphatase domain"/>
    <property type="match status" value="1"/>
</dbReference>
<reference evidence="5" key="1">
    <citation type="journal article" date="2019" name="Nat. Commun.">
        <title>Expansion of phycobilisome linker gene families in mesophilic red algae.</title>
        <authorList>
            <person name="Lee J."/>
            <person name="Kim D."/>
            <person name="Bhattacharya D."/>
            <person name="Yoon H.S."/>
        </authorList>
    </citation>
    <scope>NUCLEOTIDE SEQUENCE [LARGE SCALE GENOMIC DNA]</scope>
    <source>
        <strain evidence="5">CCMP 1328</strain>
    </source>
</reference>
<organism evidence="4 5">
    <name type="scientific">Porphyridium purpureum</name>
    <name type="common">Red alga</name>
    <name type="synonym">Porphyridium cruentum</name>
    <dbReference type="NCBI Taxonomy" id="35688"/>
    <lineage>
        <taxon>Eukaryota</taxon>
        <taxon>Rhodophyta</taxon>
        <taxon>Bangiophyceae</taxon>
        <taxon>Porphyridiales</taxon>
        <taxon>Porphyridiaceae</taxon>
        <taxon>Porphyridium</taxon>
    </lineage>
</organism>
<dbReference type="SUPFAM" id="SSF81606">
    <property type="entry name" value="PP2C-like"/>
    <property type="match status" value="1"/>
</dbReference>
<dbReference type="PANTHER" id="PTHR12320:SF1">
    <property type="entry name" value="PROTEIN PHOSPHATASE PTC7 HOMOLOG"/>
    <property type="match status" value="1"/>
</dbReference>
<proteinExistence type="inferred from homology"/>
<dbReference type="InterPro" id="IPR001932">
    <property type="entry name" value="PPM-type_phosphatase-like_dom"/>
</dbReference>
<comment type="caution">
    <text evidence="4">The sequence shown here is derived from an EMBL/GenBank/DDBJ whole genome shotgun (WGS) entry which is preliminary data.</text>
</comment>
<keyword evidence="5" id="KW-1185">Reference proteome</keyword>
<gene>
    <name evidence="4" type="ORF">FVE85_1862</name>
</gene>
<dbReference type="Proteomes" id="UP000324585">
    <property type="component" value="Unassembled WGS sequence"/>
</dbReference>
<keyword evidence="1" id="KW-0464">Manganese</keyword>
<dbReference type="EMBL" id="VRMN01000003">
    <property type="protein sequence ID" value="KAA8495707.1"/>
    <property type="molecule type" value="Genomic_DNA"/>
</dbReference>
<dbReference type="GO" id="GO:0004722">
    <property type="term" value="F:protein serine/threonine phosphatase activity"/>
    <property type="evidence" value="ECO:0007669"/>
    <property type="project" value="UniProtKB-EC"/>
</dbReference>
<comment type="catalytic activity">
    <reaction evidence="1">
        <text>O-phospho-L-threonyl-[protein] + H2O = L-threonyl-[protein] + phosphate</text>
        <dbReference type="Rhea" id="RHEA:47004"/>
        <dbReference type="Rhea" id="RHEA-COMP:11060"/>
        <dbReference type="Rhea" id="RHEA-COMP:11605"/>
        <dbReference type="ChEBI" id="CHEBI:15377"/>
        <dbReference type="ChEBI" id="CHEBI:30013"/>
        <dbReference type="ChEBI" id="CHEBI:43474"/>
        <dbReference type="ChEBI" id="CHEBI:61977"/>
        <dbReference type="EC" id="3.1.3.16"/>
    </reaction>
</comment>
<name>A0A5J4YZ17_PORPP</name>
<accession>A0A5J4YZ17</accession>
<dbReference type="PROSITE" id="PS51746">
    <property type="entry name" value="PPM_2"/>
    <property type="match status" value="1"/>
</dbReference>
<evidence type="ECO:0000313" key="5">
    <source>
        <dbReference type="Proteomes" id="UP000324585"/>
    </source>
</evidence>
<comment type="catalytic activity">
    <reaction evidence="1">
        <text>O-phospho-L-seryl-[protein] + H2O = L-seryl-[protein] + phosphate</text>
        <dbReference type="Rhea" id="RHEA:20629"/>
        <dbReference type="Rhea" id="RHEA-COMP:9863"/>
        <dbReference type="Rhea" id="RHEA-COMP:11604"/>
        <dbReference type="ChEBI" id="CHEBI:15377"/>
        <dbReference type="ChEBI" id="CHEBI:29999"/>
        <dbReference type="ChEBI" id="CHEBI:43474"/>
        <dbReference type="ChEBI" id="CHEBI:83421"/>
        <dbReference type="EC" id="3.1.3.16"/>
    </reaction>
</comment>
<keyword evidence="1" id="KW-0460">Magnesium</keyword>
<keyword evidence="1" id="KW-0904">Protein phosphatase</keyword>
<keyword evidence="1" id="KW-0479">Metal-binding</keyword>
<evidence type="ECO:0000259" key="3">
    <source>
        <dbReference type="PROSITE" id="PS51746"/>
    </source>
</evidence>
<dbReference type="OrthoDB" id="60843at2759"/>
<evidence type="ECO:0000256" key="1">
    <source>
        <dbReference type="RuleBase" id="RU366020"/>
    </source>
</evidence>
<dbReference type="GO" id="GO:0046872">
    <property type="term" value="F:metal ion binding"/>
    <property type="evidence" value="ECO:0007669"/>
    <property type="project" value="UniProtKB-UniRule"/>
</dbReference>
<dbReference type="PANTHER" id="PTHR12320">
    <property type="entry name" value="PROTEIN PHOSPHATASE 2C"/>
    <property type="match status" value="1"/>
</dbReference>